<dbReference type="AlphaFoldDB" id="A0AAD7GNK2"/>
<evidence type="ECO:0000313" key="1">
    <source>
        <dbReference type="EMBL" id="KAJ7702996.1"/>
    </source>
</evidence>
<gene>
    <name evidence="1" type="ORF">B0H17DRAFT_81901</name>
</gene>
<evidence type="ECO:0000313" key="2">
    <source>
        <dbReference type="Proteomes" id="UP001221757"/>
    </source>
</evidence>
<proteinExistence type="predicted"/>
<accession>A0AAD7GNK2</accession>
<dbReference type="InterPro" id="IPR015813">
    <property type="entry name" value="Pyrv/PenolPyrv_kinase-like_dom"/>
</dbReference>
<dbReference type="GO" id="GO:0003824">
    <property type="term" value="F:catalytic activity"/>
    <property type="evidence" value="ECO:0007669"/>
    <property type="project" value="InterPro"/>
</dbReference>
<protein>
    <submittedName>
        <fullName evidence="1">Uncharacterized protein</fullName>
    </submittedName>
</protein>
<name>A0AAD7GNK2_MYCRO</name>
<sequence>MFNVHQACCKNCWTGADWCWIDAERVAWSPTQLMECIQIIIHASAGKMIHVVRVPNKTAFDYMCGV</sequence>
<organism evidence="1 2">
    <name type="scientific">Mycena rosella</name>
    <name type="common">Pink bonnet</name>
    <name type="synonym">Agaricus rosellus</name>
    <dbReference type="NCBI Taxonomy" id="1033263"/>
    <lineage>
        <taxon>Eukaryota</taxon>
        <taxon>Fungi</taxon>
        <taxon>Dikarya</taxon>
        <taxon>Basidiomycota</taxon>
        <taxon>Agaricomycotina</taxon>
        <taxon>Agaricomycetes</taxon>
        <taxon>Agaricomycetidae</taxon>
        <taxon>Agaricales</taxon>
        <taxon>Marasmiineae</taxon>
        <taxon>Mycenaceae</taxon>
        <taxon>Mycena</taxon>
    </lineage>
</organism>
<dbReference type="SUPFAM" id="SSF51621">
    <property type="entry name" value="Phosphoenolpyruvate/pyruvate domain"/>
    <property type="match status" value="1"/>
</dbReference>
<reference evidence="1" key="1">
    <citation type="submission" date="2023-03" db="EMBL/GenBank/DDBJ databases">
        <title>Massive genome expansion in bonnet fungi (Mycena s.s.) driven by repeated elements and novel gene families across ecological guilds.</title>
        <authorList>
            <consortium name="Lawrence Berkeley National Laboratory"/>
            <person name="Harder C.B."/>
            <person name="Miyauchi S."/>
            <person name="Viragh M."/>
            <person name="Kuo A."/>
            <person name="Thoen E."/>
            <person name="Andreopoulos B."/>
            <person name="Lu D."/>
            <person name="Skrede I."/>
            <person name="Drula E."/>
            <person name="Henrissat B."/>
            <person name="Morin E."/>
            <person name="Kohler A."/>
            <person name="Barry K."/>
            <person name="LaButti K."/>
            <person name="Morin E."/>
            <person name="Salamov A."/>
            <person name="Lipzen A."/>
            <person name="Mereny Z."/>
            <person name="Hegedus B."/>
            <person name="Baldrian P."/>
            <person name="Stursova M."/>
            <person name="Weitz H."/>
            <person name="Taylor A."/>
            <person name="Grigoriev I.V."/>
            <person name="Nagy L.G."/>
            <person name="Martin F."/>
            <person name="Kauserud H."/>
        </authorList>
    </citation>
    <scope>NUCLEOTIDE SEQUENCE</scope>
    <source>
        <strain evidence="1">CBHHK067</strain>
    </source>
</reference>
<dbReference type="InterPro" id="IPR040442">
    <property type="entry name" value="Pyrv_kinase-like_dom_sf"/>
</dbReference>
<keyword evidence="2" id="KW-1185">Reference proteome</keyword>
<comment type="caution">
    <text evidence="1">The sequence shown here is derived from an EMBL/GenBank/DDBJ whole genome shotgun (WGS) entry which is preliminary data.</text>
</comment>
<dbReference type="Proteomes" id="UP001221757">
    <property type="component" value="Unassembled WGS sequence"/>
</dbReference>
<dbReference type="Gene3D" id="3.20.20.60">
    <property type="entry name" value="Phosphoenolpyruvate-binding domains"/>
    <property type="match status" value="1"/>
</dbReference>
<dbReference type="EMBL" id="JARKIE010000013">
    <property type="protein sequence ID" value="KAJ7702996.1"/>
    <property type="molecule type" value="Genomic_DNA"/>
</dbReference>